<dbReference type="Proteomes" id="UP000032483">
    <property type="component" value="Unassembled WGS sequence"/>
</dbReference>
<dbReference type="PROSITE" id="PS52050">
    <property type="entry name" value="WYL"/>
    <property type="match status" value="1"/>
</dbReference>
<accession>A0A0D8J5D1</accession>
<sequence>MKGDERMAYSELIKNFERIRDYMREFYVYGFKSRDEFTKKSARSYDDERRRVESWLGDYMRFRQTADGKKVFLSIDSRISHHNPFYKAWKAKSFTDGDITLHFLIFDVLSGPDIALPLNGIMDEIDRRLSCFDEPKTFDASTVRKKLKEYAEQGLICTDRSAKTLLYRRAATAQPACTDALDFFSEVAPCGVIGSFLLDKADSHEEHFVFKHHYITGALDSEILYRLFEAMHRKQSVQIETVNRRRERTAAQKVVPLRIFISVQNGRQYLMAYAPRNKRIGSIRLDNILSIQTAGNCESYDTYRQKLDQMQKHIWGVSTEGGCARLEQVEFTVRYDDGEAYIHRRLEREKRCGQVERVDAHTSRFSADVYDAGELVPWIRTFICRIVSIHFSNQELAAQFKRDIDAMARLYGLNGGDEA</sequence>
<dbReference type="EMBL" id="JXXK01000003">
    <property type="protein sequence ID" value="KJF41013.1"/>
    <property type="molecule type" value="Genomic_DNA"/>
</dbReference>
<proteinExistence type="predicted"/>
<feature type="domain" description="WYL" evidence="1">
    <location>
        <begin position="222"/>
        <end position="292"/>
    </location>
</feature>
<evidence type="ECO:0000259" key="1">
    <source>
        <dbReference type="Pfam" id="PF13280"/>
    </source>
</evidence>
<gene>
    <name evidence="2" type="ORF">TQ39_03775</name>
</gene>
<dbReference type="PATRIC" id="fig|1550024.3.peg.846"/>
<comment type="caution">
    <text evidence="2">The sequence shown here is derived from an EMBL/GenBank/DDBJ whole genome shotgun (WGS) entry which is preliminary data.</text>
</comment>
<dbReference type="AlphaFoldDB" id="A0A0D8J5D1"/>
<protein>
    <recommendedName>
        <fullName evidence="1">WYL domain-containing protein</fullName>
    </recommendedName>
</protein>
<reference evidence="2" key="1">
    <citation type="submission" date="2015-02" db="EMBL/GenBank/DDBJ databases">
        <title>A novel member of the family Ruminococcaceae isolated from human feces.</title>
        <authorList>
            <person name="Shkoporov A.N."/>
            <person name="Chaplin A.V."/>
            <person name="Motuzova O.V."/>
            <person name="Kafarskaia L.I."/>
            <person name="Khokhlova E.V."/>
            <person name="Efimov B.A."/>
        </authorList>
    </citation>
    <scope>NUCLEOTIDE SEQUENCE [LARGE SCALE GENOMIC DNA]</scope>
    <source>
        <strain evidence="2">585-1</strain>
    </source>
</reference>
<dbReference type="Pfam" id="PF13280">
    <property type="entry name" value="WYL"/>
    <property type="match status" value="1"/>
</dbReference>
<dbReference type="InterPro" id="IPR026881">
    <property type="entry name" value="WYL_dom"/>
</dbReference>
<evidence type="ECO:0000313" key="3">
    <source>
        <dbReference type="Proteomes" id="UP000032483"/>
    </source>
</evidence>
<evidence type="ECO:0000313" key="2">
    <source>
        <dbReference type="EMBL" id="KJF41013.1"/>
    </source>
</evidence>
<organism evidence="2 3">
    <name type="scientific">Ruthenibacterium lactatiformans</name>
    <dbReference type="NCBI Taxonomy" id="1550024"/>
    <lineage>
        <taxon>Bacteria</taxon>
        <taxon>Bacillati</taxon>
        <taxon>Bacillota</taxon>
        <taxon>Clostridia</taxon>
        <taxon>Eubacteriales</taxon>
        <taxon>Oscillospiraceae</taxon>
        <taxon>Ruthenibacterium</taxon>
    </lineage>
</organism>
<keyword evidence="3" id="KW-1185">Reference proteome</keyword>
<name>A0A0D8J5D1_9FIRM</name>